<name>A0A4Q2SEV0_9ACTN</name>
<sequence>MSVGRGEVVAMLGENGAGKSTLMKIIYGLVRPDAGVIRMEGRTLNIRSPRDAMAAGIGMVTQEFSLVETMTVRENVALSGVGLGRIDARQHRARVEQAMERIGVDLQPERLVSTLSIGERQRVEIVKALFHDCRVLILDEPTAVLTPQDVRALFVTIERLRTSGLGVLFVSHKLREVAEISHRVVVLRRGTLVGERVTQEVGDAELAALMMGSTTASTTTTTDTDTAAAAVGLSVPATNRDASSPASPDPGARVPALSLTDVTYEVRGHPVLDGVSLQVMPGEIVGVAGISGNGQTELTGVLAGTLAASRGRVEVAGQDITRSGVGARLQAGLGRLTEDRRGSVIPQLSVEQNLVLEDLPAFTRRGVLDGAAIRRHAEELIERFDIRATPTDVIANLSGGNMQKVLLARTLARRPRALVAAQPTRGLDVGAYRYVHGRLEDLKARDGGVLVISEDLDELRSLCDRIVVLFRGRITAEVAPAEATSDRLGRMMAGEVSA</sequence>
<dbReference type="PROSITE" id="PS00211">
    <property type="entry name" value="ABC_TRANSPORTER_1"/>
    <property type="match status" value="1"/>
</dbReference>
<dbReference type="PANTHER" id="PTHR43790">
    <property type="entry name" value="CARBOHYDRATE TRANSPORT ATP-BINDING PROTEIN MG119-RELATED"/>
    <property type="match status" value="1"/>
</dbReference>
<dbReference type="Gene3D" id="3.40.50.300">
    <property type="entry name" value="P-loop containing nucleotide triphosphate hydrolases"/>
    <property type="match status" value="2"/>
</dbReference>
<keyword evidence="1" id="KW-0547">Nucleotide-binding</keyword>
<protein>
    <submittedName>
        <fullName evidence="4">ABC transporter ATP-binding protein</fullName>
    </submittedName>
</protein>
<comment type="caution">
    <text evidence="4">The sequence shown here is derived from an EMBL/GenBank/DDBJ whole genome shotgun (WGS) entry which is preliminary data.</text>
</comment>
<dbReference type="GO" id="GO:0005524">
    <property type="term" value="F:ATP binding"/>
    <property type="evidence" value="ECO:0007669"/>
    <property type="project" value="UniProtKB-KW"/>
</dbReference>
<evidence type="ECO:0000313" key="4">
    <source>
        <dbReference type="EMBL" id="RYC01588.1"/>
    </source>
</evidence>
<proteinExistence type="predicted"/>
<dbReference type="Proteomes" id="UP000293291">
    <property type="component" value="Unassembled WGS sequence"/>
</dbReference>
<dbReference type="PROSITE" id="PS50893">
    <property type="entry name" value="ABC_TRANSPORTER_2"/>
    <property type="match status" value="2"/>
</dbReference>
<dbReference type="CDD" id="cd03216">
    <property type="entry name" value="ABC_Carb_Monos_I"/>
    <property type="match status" value="1"/>
</dbReference>
<organism evidence="4 5">
    <name type="scientific">Nocardioides ganghwensis</name>
    <dbReference type="NCBI Taxonomy" id="252230"/>
    <lineage>
        <taxon>Bacteria</taxon>
        <taxon>Bacillati</taxon>
        <taxon>Actinomycetota</taxon>
        <taxon>Actinomycetes</taxon>
        <taxon>Propionibacteriales</taxon>
        <taxon>Nocardioidaceae</taxon>
        <taxon>Nocardioides</taxon>
    </lineage>
</organism>
<keyword evidence="5" id="KW-1185">Reference proteome</keyword>
<gene>
    <name evidence="4" type="ORF">EUA07_11320</name>
</gene>
<evidence type="ECO:0000256" key="2">
    <source>
        <dbReference type="ARBA" id="ARBA00022840"/>
    </source>
</evidence>
<dbReference type="InterPro" id="IPR027417">
    <property type="entry name" value="P-loop_NTPase"/>
</dbReference>
<reference evidence="4 5" key="1">
    <citation type="submission" date="2019-01" db="EMBL/GenBank/DDBJ databases">
        <title>Novel species of Nocardioides.</title>
        <authorList>
            <person name="Liu Q."/>
            <person name="Xin Y.-H."/>
        </authorList>
    </citation>
    <scope>NUCLEOTIDE SEQUENCE [LARGE SCALE GENOMIC DNA]</scope>
    <source>
        <strain evidence="4 5">CGMCC 4.6875</strain>
    </source>
</reference>
<evidence type="ECO:0000313" key="5">
    <source>
        <dbReference type="Proteomes" id="UP000293291"/>
    </source>
</evidence>
<dbReference type="Pfam" id="PF00005">
    <property type="entry name" value="ABC_tran"/>
    <property type="match status" value="2"/>
</dbReference>
<accession>A0A4Q2SEV0</accession>
<evidence type="ECO:0000256" key="1">
    <source>
        <dbReference type="ARBA" id="ARBA00022741"/>
    </source>
</evidence>
<dbReference type="CDD" id="cd03215">
    <property type="entry name" value="ABC_Carb_Monos_II"/>
    <property type="match status" value="1"/>
</dbReference>
<dbReference type="InterPro" id="IPR003439">
    <property type="entry name" value="ABC_transporter-like_ATP-bd"/>
</dbReference>
<feature type="domain" description="ABC transporter" evidence="3">
    <location>
        <begin position="257"/>
        <end position="496"/>
    </location>
</feature>
<dbReference type="PANTHER" id="PTHR43790:SF4">
    <property type="entry name" value="GUANOSINE IMPORT ATP-BINDING PROTEIN NUPO"/>
    <property type="match status" value="1"/>
</dbReference>
<dbReference type="InterPro" id="IPR050107">
    <property type="entry name" value="ABC_carbohydrate_import_ATPase"/>
</dbReference>
<dbReference type="AlphaFoldDB" id="A0A4Q2SEV0"/>
<dbReference type="GO" id="GO:0016887">
    <property type="term" value="F:ATP hydrolysis activity"/>
    <property type="evidence" value="ECO:0007669"/>
    <property type="project" value="InterPro"/>
</dbReference>
<dbReference type="OrthoDB" id="7757085at2"/>
<keyword evidence="2 4" id="KW-0067">ATP-binding</keyword>
<feature type="domain" description="ABC transporter" evidence="3">
    <location>
        <begin position="1"/>
        <end position="214"/>
    </location>
</feature>
<dbReference type="SUPFAM" id="SSF52540">
    <property type="entry name" value="P-loop containing nucleoside triphosphate hydrolases"/>
    <property type="match status" value="2"/>
</dbReference>
<dbReference type="EMBL" id="SDWU01000011">
    <property type="protein sequence ID" value="RYC01588.1"/>
    <property type="molecule type" value="Genomic_DNA"/>
</dbReference>
<dbReference type="SMART" id="SM00382">
    <property type="entry name" value="AAA"/>
    <property type="match status" value="2"/>
</dbReference>
<dbReference type="InterPro" id="IPR003593">
    <property type="entry name" value="AAA+_ATPase"/>
</dbReference>
<evidence type="ECO:0000259" key="3">
    <source>
        <dbReference type="PROSITE" id="PS50893"/>
    </source>
</evidence>
<dbReference type="InterPro" id="IPR017871">
    <property type="entry name" value="ABC_transporter-like_CS"/>
</dbReference>